<feature type="region of interest" description="Disordered" evidence="1">
    <location>
        <begin position="57"/>
        <end position="77"/>
    </location>
</feature>
<protein>
    <submittedName>
        <fullName evidence="2">Uncharacterized protein</fullName>
    </submittedName>
</protein>
<gene>
    <name evidence="2" type="ORF">ALC57_10562</name>
</gene>
<evidence type="ECO:0000313" key="3">
    <source>
        <dbReference type="Proteomes" id="UP000078492"/>
    </source>
</evidence>
<dbReference type="Proteomes" id="UP000078492">
    <property type="component" value="Unassembled WGS sequence"/>
</dbReference>
<organism evidence="2 3">
    <name type="scientific">Trachymyrmex cornetzi</name>
    <dbReference type="NCBI Taxonomy" id="471704"/>
    <lineage>
        <taxon>Eukaryota</taxon>
        <taxon>Metazoa</taxon>
        <taxon>Ecdysozoa</taxon>
        <taxon>Arthropoda</taxon>
        <taxon>Hexapoda</taxon>
        <taxon>Insecta</taxon>
        <taxon>Pterygota</taxon>
        <taxon>Neoptera</taxon>
        <taxon>Endopterygota</taxon>
        <taxon>Hymenoptera</taxon>
        <taxon>Apocrita</taxon>
        <taxon>Aculeata</taxon>
        <taxon>Formicoidea</taxon>
        <taxon>Formicidae</taxon>
        <taxon>Myrmicinae</taxon>
        <taxon>Trachymyrmex</taxon>
    </lineage>
</organism>
<sequence length="159" mass="18395">MNRLARDSAIVNRTNPLRGLAQFDYDHRQGNYRIVRSRVTMSKLIIRGIRHAMTCLTPSPKKQKKEKNDSGDEKVNLPRNDALIADAEDEPRFAKKIENDVPDLSSGERYFEMHFADKQRIRHYADSPPARGLLLSTSNHYPLRPSAAFLQRKARLMRH</sequence>
<reference evidence="2 3" key="1">
    <citation type="submission" date="2015-09" db="EMBL/GenBank/DDBJ databases">
        <title>Trachymyrmex cornetzi WGS genome.</title>
        <authorList>
            <person name="Nygaard S."/>
            <person name="Hu H."/>
            <person name="Boomsma J."/>
            <person name="Zhang G."/>
        </authorList>
    </citation>
    <scope>NUCLEOTIDE SEQUENCE [LARGE SCALE GENOMIC DNA]</scope>
    <source>
        <strain evidence="2">Tcor2-1</strain>
        <tissue evidence="2">Whole body</tissue>
    </source>
</reference>
<evidence type="ECO:0000256" key="1">
    <source>
        <dbReference type="SAM" id="MobiDB-lite"/>
    </source>
</evidence>
<feature type="compositionally biased region" description="Basic and acidic residues" evidence="1">
    <location>
        <begin position="66"/>
        <end position="76"/>
    </location>
</feature>
<accession>A0A151J3Y9</accession>
<dbReference type="STRING" id="471704.A0A151J3Y9"/>
<dbReference type="EMBL" id="KQ980228">
    <property type="protein sequence ID" value="KYN17150.1"/>
    <property type="molecule type" value="Genomic_DNA"/>
</dbReference>
<proteinExistence type="predicted"/>
<dbReference type="AlphaFoldDB" id="A0A151J3Y9"/>
<name>A0A151J3Y9_9HYME</name>
<keyword evidence="3" id="KW-1185">Reference proteome</keyword>
<evidence type="ECO:0000313" key="2">
    <source>
        <dbReference type="EMBL" id="KYN17150.1"/>
    </source>
</evidence>